<evidence type="ECO:0000256" key="11">
    <source>
        <dbReference type="SAM" id="Phobius"/>
    </source>
</evidence>
<dbReference type="InterPro" id="IPR036097">
    <property type="entry name" value="HisK_dim/P_sf"/>
</dbReference>
<evidence type="ECO:0000256" key="2">
    <source>
        <dbReference type="ARBA" id="ARBA00004651"/>
    </source>
</evidence>
<dbReference type="PANTHER" id="PTHR43065">
    <property type="entry name" value="SENSOR HISTIDINE KINASE"/>
    <property type="match status" value="1"/>
</dbReference>
<evidence type="ECO:0000256" key="9">
    <source>
        <dbReference type="ARBA" id="ARBA00022989"/>
    </source>
</evidence>
<dbReference type="InterPro" id="IPR004358">
    <property type="entry name" value="Sig_transdc_His_kin-like_C"/>
</dbReference>
<organism evidence="14">
    <name type="scientific">Geobacter sp. (strain M21)</name>
    <dbReference type="NCBI Taxonomy" id="443144"/>
    <lineage>
        <taxon>Bacteria</taxon>
        <taxon>Pseudomonadati</taxon>
        <taxon>Thermodesulfobacteriota</taxon>
        <taxon>Desulfuromonadia</taxon>
        <taxon>Geobacterales</taxon>
        <taxon>Geobacteraceae</taxon>
        <taxon>Geobacter</taxon>
    </lineage>
</organism>
<dbReference type="InterPro" id="IPR003594">
    <property type="entry name" value="HATPase_dom"/>
</dbReference>
<keyword evidence="10 11" id="KW-0472">Membrane</keyword>
<comment type="subcellular location">
    <subcellularLocation>
        <location evidence="2">Cell membrane</location>
        <topology evidence="2">Multi-pass membrane protein</topology>
    </subcellularLocation>
</comment>
<gene>
    <name evidence="14" type="ordered locus">GM21_2693</name>
</gene>
<dbReference type="GO" id="GO:0000155">
    <property type="term" value="F:phosphorelay sensor kinase activity"/>
    <property type="evidence" value="ECO:0007669"/>
    <property type="project" value="InterPro"/>
</dbReference>
<dbReference type="SMART" id="SM00388">
    <property type="entry name" value="HisKA"/>
    <property type="match status" value="1"/>
</dbReference>
<dbReference type="KEGG" id="gem:GM21_2693"/>
<comment type="catalytic activity">
    <reaction evidence="1">
        <text>ATP + protein L-histidine = ADP + protein N-phospho-L-histidine.</text>
        <dbReference type="EC" id="2.7.13.3"/>
    </reaction>
</comment>
<dbReference type="Gene3D" id="1.10.287.130">
    <property type="match status" value="1"/>
</dbReference>
<dbReference type="PANTHER" id="PTHR43065:SF42">
    <property type="entry name" value="TWO-COMPONENT SENSOR PPRA"/>
    <property type="match status" value="1"/>
</dbReference>
<dbReference type="CDD" id="cd12912">
    <property type="entry name" value="PDC2_MCP_like"/>
    <property type="match status" value="1"/>
</dbReference>
<evidence type="ECO:0000256" key="6">
    <source>
        <dbReference type="ARBA" id="ARBA00022679"/>
    </source>
</evidence>
<evidence type="ECO:0000259" key="12">
    <source>
        <dbReference type="PROSITE" id="PS50109"/>
    </source>
</evidence>
<evidence type="ECO:0000256" key="4">
    <source>
        <dbReference type="ARBA" id="ARBA00022475"/>
    </source>
</evidence>
<evidence type="ECO:0000256" key="8">
    <source>
        <dbReference type="ARBA" id="ARBA00022777"/>
    </source>
</evidence>
<dbReference type="STRING" id="443144.GM21_2693"/>
<feature type="domain" description="Histidine kinase" evidence="12">
    <location>
        <begin position="444"/>
        <end position="652"/>
    </location>
</feature>
<dbReference type="OrthoDB" id="9781147at2"/>
<keyword evidence="9 11" id="KW-1133">Transmembrane helix</keyword>
<sequence>MQKYLFAFINKLKLRWKMVVLVLPLVIIPIFLVGGVIGYISTKQAYLGITQTSKDDLQHMAGFTVDLLNSHYQQFQVYKQDKEKTFHEELRTVSELAFNVVKSQQSLQQKGRMDVAAAQREARNALAKVNVGKTGYIYAMNSRGELKVHVAQEGVNVFDSRDETGRYFIREMIDKAHRSKPGEVLYIVYPWRNAALGDKSLRKKVVAYRYFKEWDWIIAAGGYLEETYEDLAFERRSFQELKEKIKGKKVGKTGYIFAMDTSGNFMIHPTGEGKNFLNAVDFSGQHFIKEMCERKTGWIRYPWKNKGDSGPRMKIVRYEYFQPWNWIVAVGSYEEEFYQEANVIKGRIMESMVVLTILVSVMAVFLVLLASRVMTEPISRMIEVIRRVKQGRLDETMKVETQDELGELATAFNRMTKIIKHNKELEANLAQQGKMASLGVLSSGVAHEINNPLGVILGYAAYIEKKLSPDDPNYRFIHEIKRESKRCKKIVQDLLSYARTPQPVLEPTDLNALLEQIVDFAANHTDMHHVSVEKSFDPTLPEIMVDGDQLRQVAINLILNAGAAMQRGGKLVVSTQNGEDNCVSLKFSDNGAGIAAEHMERIFEPFFTTKVKGTGLGLAITRQIVEQHHGKIGIESEIGAGTTVEVRLPINRDDYC</sequence>
<evidence type="ECO:0000259" key="13">
    <source>
        <dbReference type="PROSITE" id="PS50885"/>
    </source>
</evidence>
<evidence type="ECO:0000256" key="10">
    <source>
        <dbReference type="ARBA" id="ARBA00023136"/>
    </source>
</evidence>
<protein>
    <recommendedName>
        <fullName evidence="3">histidine kinase</fullName>
        <ecNumber evidence="3">2.7.13.3</ecNumber>
    </recommendedName>
</protein>
<dbReference type="SUPFAM" id="SSF47384">
    <property type="entry name" value="Homodimeric domain of signal transducing histidine kinase"/>
    <property type="match status" value="1"/>
</dbReference>
<evidence type="ECO:0000256" key="5">
    <source>
        <dbReference type="ARBA" id="ARBA00022553"/>
    </source>
</evidence>
<dbReference type="Pfam" id="PF00672">
    <property type="entry name" value="HAMP"/>
    <property type="match status" value="1"/>
</dbReference>
<evidence type="ECO:0000256" key="7">
    <source>
        <dbReference type="ARBA" id="ARBA00022692"/>
    </source>
</evidence>
<dbReference type="AlphaFoldDB" id="C6E181"/>
<dbReference type="GO" id="GO:0005886">
    <property type="term" value="C:plasma membrane"/>
    <property type="evidence" value="ECO:0007669"/>
    <property type="project" value="UniProtKB-SubCell"/>
</dbReference>
<keyword evidence="5" id="KW-0597">Phosphoprotein</keyword>
<feature type="domain" description="HAMP" evidence="13">
    <location>
        <begin position="372"/>
        <end position="424"/>
    </location>
</feature>
<reference evidence="14" key="1">
    <citation type="submission" date="2009-07" db="EMBL/GenBank/DDBJ databases">
        <title>Complete sequence of Geobacter sp. M21.</title>
        <authorList>
            <consortium name="US DOE Joint Genome Institute"/>
            <person name="Lucas S."/>
            <person name="Copeland A."/>
            <person name="Lapidus A."/>
            <person name="Glavina del Rio T."/>
            <person name="Dalin E."/>
            <person name="Tice H."/>
            <person name="Bruce D."/>
            <person name="Goodwin L."/>
            <person name="Pitluck S."/>
            <person name="Saunders E."/>
            <person name="Brettin T."/>
            <person name="Detter J.C."/>
            <person name="Han C."/>
            <person name="Larimer F."/>
            <person name="Land M."/>
            <person name="Hauser L."/>
            <person name="Kyrpides N."/>
            <person name="Ovchinnikova G."/>
            <person name="Lovley D."/>
        </authorList>
    </citation>
    <scope>NUCLEOTIDE SEQUENCE [LARGE SCALE GENOMIC DNA]</scope>
    <source>
        <strain evidence="14">M21</strain>
    </source>
</reference>
<dbReference type="SMART" id="SM00387">
    <property type="entry name" value="HATPase_c"/>
    <property type="match status" value="1"/>
</dbReference>
<dbReference type="InterPro" id="IPR003660">
    <property type="entry name" value="HAMP_dom"/>
</dbReference>
<keyword evidence="7 11" id="KW-0812">Transmembrane</keyword>
<dbReference type="Pfam" id="PF02518">
    <property type="entry name" value="HATPase_c"/>
    <property type="match status" value="1"/>
</dbReference>
<dbReference type="Gene3D" id="3.30.450.20">
    <property type="entry name" value="PAS domain"/>
    <property type="match status" value="2"/>
</dbReference>
<dbReference type="CDD" id="cd00082">
    <property type="entry name" value="HisKA"/>
    <property type="match status" value="1"/>
</dbReference>
<evidence type="ECO:0000256" key="1">
    <source>
        <dbReference type="ARBA" id="ARBA00000085"/>
    </source>
</evidence>
<dbReference type="InterPro" id="IPR036890">
    <property type="entry name" value="HATPase_C_sf"/>
</dbReference>
<feature type="transmembrane region" description="Helical" evidence="11">
    <location>
        <begin position="20"/>
        <end position="40"/>
    </location>
</feature>
<evidence type="ECO:0000256" key="3">
    <source>
        <dbReference type="ARBA" id="ARBA00012438"/>
    </source>
</evidence>
<dbReference type="InterPro" id="IPR005467">
    <property type="entry name" value="His_kinase_dom"/>
</dbReference>
<dbReference type="PRINTS" id="PR00344">
    <property type="entry name" value="BCTRLSENSOR"/>
</dbReference>
<dbReference type="CDD" id="cd06225">
    <property type="entry name" value="HAMP"/>
    <property type="match status" value="1"/>
</dbReference>
<dbReference type="SMART" id="SM00304">
    <property type="entry name" value="HAMP"/>
    <property type="match status" value="1"/>
</dbReference>
<keyword evidence="8 14" id="KW-0418">Kinase</keyword>
<dbReference type="InterPro" id="IPR033480">
    <property type="entry name" value="sCache_2"/>
</dbReference>
<dbReference type="InterPro" id="IPR003661">
    <property type="entry name" value="HisK_dim/P_dom"/>
</dbReference>
<dbReference type="HOGENOM" id="CLU_027641_0_0_7"/>
<dbReference type="PROSITE" id="PS50885">
    <property type="entry name" value="HAMP"/>
    <property type="match status" value="1"/>
</dbReference>
<proteinExistence type="predicted"/>
<dbReference type="Gene3D" id="3.30.565.10">
    <property type="entry name" value="Histidine kinase-like ATPase, C-terminal domain"/>
    <property type="match status" value="1"/>
</dbReference>
<dbReference type="InterPro" id="IPR004010">
    <property type="entry name" value="Double_Cache_2"/>
</dbReference>
<keyword evidence="4" id="KW-1003">Cell membrane</keyword>
<name>C6E181_GEOSM</name>
<dbReference type="SUPFAM" id="SSF158472">
    <property type="entry name" value="HAMP domain-like"/>
    <property type="match status" value="1"/>
</dbReference>
<dbReference type="eggNOG" id="COG4564">
    <property type="taxonomic scope" value="Bacteria"/>
</dbReference>
<dbReference type="Pfam" id="PF00512">
    <property type="entry name" value="HisKA"/>
    <property type="match status" value="1"/>
</dbReference>
<evidence type="ECO:0000313" key="14">
    <source>
        <dbReference type="EMBL" id="ACT18729.1"/>
    </source>
</evidence>
<keyword evidence="6" id="KW-0808">Transferase</keyword>
<feature type="transmembrane region" description="Helical" evidence="11">
    <location>
        <begin position="352"/>
        <end position="371"/>
    </location>
</feature>
<accession>C6E181</accession>
<dbReference type="SUPFAM" id="SSF55874">
    <property type="entry name" value="ATPase domain of HSP90 chaperone/DNA topoisomerase II/histidine kinase"/>
    <property type="match status" value="1"/>
</dbReference>
<dbReference type="Gene3D" id="6.10.340.10">
    <property type="match status" value="1"/>
</dbReference>
<dbReference type="SMART" id="SM01049">
    <property type="entry name" value="Cache_2"/>
    <property type="match status" value="2"/>
</dbReference>
<dbReference type="EC" id="2.7.13.3" evidence="3"/>
<dbReference type="PROSITE" id="PS50109">
    <property type="entry name" value="HIS_KIN"/>
    <property type="match status" value="1"/>
</dbReference>
<dbReference type="Pfam" id="PF08269">
    <property type="entry name" value="dCache_2"/>
    <property type="match status" value="1"/>
</dbReference>
<dbReference type="eggNOG" id="COG4191">
    <property type="taxonomic scope" value="Bacteria"/>
</dbReference>
<dbReference type="EMBL" id="CP001661">
    <property type="protein sequence ID" value="ACT18729.1"/>
    <property type="molecule type" value="Genomic_DNA"/>
</dbReference>